<comment type="caution">
    <text evidence="8">The sequence shown here is derived from an EMBL/GenBank/DDBJ whole genome shotgun (WGS) entry which is preliminary data.</text>
</comment>
<proteinExistence type="inferred from homology"/>
<evidence type="ECO:0000313" key="8">
    <source>
        <dbReference type="EMBL" id="MEX6634091.1"/>
    </source>
</evidence>
<dbReference type="Gene3D" id="3.40.640.10">
    <property type="entry name" value="Type I PLP-dependent aspartate aminotransferase-like (Major domain)"/>
    <property type="match status" value="1"/>
</dbReference>
<dbReference type="InterPro" id="IPR015424">
    <property type="entry name" value="PyrdxlP-dep_Trfase"/>
</dbReference>
<evidence type="ECO:0000256" key="4">
    <source>
        <dbReference type="ARBA" id="ARBA00023239"/>
    </source>
</evidence>
<dbReference type="InterPro" id="IPR015421">
    <property type="entry name" value="PyrdxlP-dep_Trfase_major"/>
</dbReference>
<dbReference type="InterPro" id="IPR000277">
    <property type="entry name" value="Cys/Met-Metab_PyrdxlP-dep_enz"/>
</dbReference>
<evidence type="ECO:0000256" key="5">
    <source>
        <dbReference type="ARBA" id="ARBA00047517"/>
    </source>
</evidence>
<evidence type="ECO:0000256" key="7">
    <source>
        <dbReference type="SAM" id="MobiDB-lite"/>
    </source>
</evidence>
<dbReference type="PANTHER" id="PTHR43500">
    <property type="entry name" value="CYSTATHIONINE BETA-LYASE-RELATED"/>
    <property type="match status" value="1"/>
</dbReference>
<dbReference type="NCBIfam" id="TIGR01324">
    <property type="entry name" value="cysta_beta_ly_B"/>
    <property type="match status" value="1"/>
</dbReference>
<dbReference type="SUPFAM" id="SSF53383">
    <property type="entry name" value="PLP-dependent transferases"/>
    <property type="match status" value="1"/>
</dbReference>
<dbReference type="GO" id="GO:0047804">
    <property type="term" value="F:cysteine-S-conjugate beta-lyase activity"/>
    <property type="evidence" value="ECO:0007669"/>
    <property type="project" value="UniProtKB-EC"/>
</dbReference>
<dbReference type="InterPro" id="IPR006233">
    <property type="entry name" value="Cys_b_lyase_bac"/>
</dbReference>
<comment type="similarity">
    <text evidence="2 6">Belongs to the trans-sulfuration enzymes family.</text>
</comment>
<accession>A0ABV3Z5K6</accession>
<comment type="cofactor">
    <cofactor evidence="1 6">
        <name>pyridoxal 5'-phosphate</name>
        <dbReference type="ChEBI" id="CHEBI:597326"/>
    </cofactor>
</comment>
<evidence type="ECO:0000256" key="6">
    <source>
        <dbReference type="RuleBase" id="RU362118"/>
    </source>
</evidence>
<dbReference type="PIRSF" id="PIRSF001434">
    <property type="entry name" value="CGS"/>
    <property type="match status" value="1"/>
</dbReference>
<protein>
    <submittedName>
        <fullName evidence="8">Cystathionine beta-lyase</fullName>
        <ecNumber evidence="8">4.4.1.13</ecNumber>
    </submittedName>
</protein>
<dbReference type="RefSeq" id="WP_369314082.1">
    <property type="nucleotide sequence ID" value="NZ_JBEHZE010000001.1"/>
</dbReference>
<organism evidence="8 9">
    <name type="scientific">Hyphococcus lacteus</name>
    <dbReference type="NCBI Taxonomy" id="3143536"/>
    <lineage>
        <taxon>Bacteria</taxon>
        <taxon>Pseudomonadati</taxon>
        <taxon>Pseudomonadota</taxon>
        <taxon>Alphaproteobacteria</taxon>
        <taxon>Parvularculales</taxon>
        <taxon>Parvularculaceae</taxon>
        <taxon>Hyphococcus</taxon>
    </lineage>
</organism>
<dbReference type="PANTHER" id="PTHR43500:SF1">
    <property type="entry name" value="CYSTATHIONINE BETA-LYASE-RELATED"/>
    <property type="match status" value="1"/>
</dbReference>
<dbReference type="Proteomes" id="UP001560685">
    <property type="component" value="Unassembled WGS sequence"/>
</dbReference>
<sequence length="387" mass="42460">MKDKTKLTIAGRPHHRPAHPVNMPVERASTYLFPTYDDYLEGAKNITYGRLGTSSHRAFEEAVNTLEGGFETRLAPSGLQACIASILAFVSAGDHVLMTDSAYDPTRKFCDNFLKRFGVETTYYDPIADEATMKSLMRPNTKVVFAESPGSLTFEVQDLPMLAAVAHAGGAKLVVDNTWGAGYFYKPIALGADVSVQAATKYLVGHADCLVGTLCSADEQTARKIYFALLQIGSNVSADDAYLALRGLRTLSARMERHQENAAELIKYLKKRPEVERIVYPTQKSCPGHAVWKRDFTGASGLFAVVLKPTPLPAIKAFFNALKLIGIGFSWGGFESLAIHSDPRPNRTATTWDEEGPLFRFHAGLEDVDDLKDDLERAFIAMTGANK</sequence>
<comment type="catalytic activity">
    <reaction evidence="5">
        <text>L,L-cystathionine + H2O = L-homocysteine + pyruvate + NH4(+)</text>
        <dbReference type="Rhea" id="RHEA:13965"/>
        <dbReference type="ChEBI" id="CHEBI:15361"/>
        <dbReference type="ChEBI" id="CHEBI:15377"/>
        <dbReference type="ChEBI" id="CHEBI:28938"/>
        <dbReference type="ChEBI" id="CHEBI:58161"/>
        <dbReference type="ChEBI" id="CHEBI:58199"/>
    </reaction>
</comment>
<dbReference type="Pfam" id="PF01053">
    <property type="entry name" value="Cys_Met_Meta_PP"/>
    <property type="match status" value="1"/>
</dbReference>
<keyword evidence="9" id="KW-1185">Reference proteome</keyword>
<keyword evidence="4 8" id="KW-0456">Lyase</keyword>
<dbReference type="Gene3D" id="3.90.1150.10">
    <property type="entry name" value="Aspartate Aminotransferase, domain 1"/>
    <property type="match status" value="1"/>
</dbReference>
<evidence type="ECO:0000256" key="2">
    <source>
        <dbReference type="ARBA" id="ARBA00009077"/>
    </source>
</evidence>
<evidence type="ECO:0000256" key="1">
    <source>
        <dbReference type="ARBA" id="ARBA00001933"/>
    </source>
</evidence>
<dbReference type="EC" id="4.4.1.13" evidence="8"/>
<gene>
    <name evidence="8" type="primary">metC</name>
    <name evidence="8" type="ORF">ABFZ84_11100</name>
</gene>
<name>A0ABV3Z5K6_9PROT</name>
<dbReference type="InterPro" id="IPR015422">
    <property type="entry name" value="PyrdxlP-dep_Trfase_small"/>
</dbReference>
<keyword evidence="3 6" id="KW-0663">Pyridoxal phosphate</keyword>
<reference evidence="8 9" key="1">
    <citation type="submission" date="2024-05" db="EMBL/GenBank/DDBJ databases">
        <title>Three bacterial strains, DH-69, EH-24, and ECK-19 isolated from coastal sediments.</title>
        <authorList>
            <person name="Ye Y.-Q."/>
            <person name="Du Z.-J."/>
        </authorList>
    </citation>
    <scope>NUCLEOTIDE SEQUENCE [LARGE SCALE GENOMIC DNA]</scope>
    <source>
        <strain evidence="8 9">ECK-19</strain>
    </source>
</reference>
<feature type="region of interest" description="Disordered" evidence="7">
    <location>
        <begin position="1"/>
        <end position="21"/>
    </location>
</feature>
<evidence type="ECO:0000256" key="3">
    <source>
        <dbReference type="ARBA" id="ARBA00022898"/>
    </source>
</evidence>
<evidence type="ECO:0000313" key="9">
    <source>
        <dbReference type="Proteomes" id="UP001560685"/>
    </source>
</evidence>
<dbReference type="EMBL" id="JBEHZE010000001">
    <property type="protein sequence ID" value="MEX6634091.1"/>
    <property type="molecule type" value="Genomic_DNA"/>
</dbReference>